<dbReference type="AlphaFoldDB" id="A0A182D6P9"/>
<dbReference type="EMBL" id="AP014854">
    <property type="protein sequence ID" value="BAS01009.1"/>
    <property type="molecule type" value="Genomic_DNA"/>
</dbReference>
<protein>
    <submittedName>
        <fullName evidence="1">Uncharacterized protein</fullName>
    </submittedName>
</protein>
<sequence length="99" mass="11235">MGHRTLAVGRTTSFVYGWSGATDHRKHGLCRGAGETRAPAHHRALSQFTATCKPQPRLCLGFQLAESWGFFSNFDHTPAFRWNVLLGEWVFTAEFPWVR</sequence>
<reference evidence="1" key="1">
    <citation type="journal article" date="2015" name="Genome Announc.">
        <title>Complete Genome Sequence of the Bacteriochlorophyll b-Producing Photosynthetic Bacterium Blastochloris viridis.</title>
        <authorList>
            <person name="Tsukatani Y."/>
            <person name="Hirose Y."/>
            <person name="Harada J."/>
            <person name="Misawa N."/>
            <person name="Mori K."/>
            <person name="Inoue K."/>
            <person name="Tamiaki H."/>
        </authorList>
    </citation>
    <scope>NUCLEOTIDE SEQUENCE [LARGE SCALE GENOMIC DNA]</scope>
    <source>
        <strain evidence="1">DSM 133</strain>
    </source>
</reference>
<organism evidence="1">
    <name type="scientific">Blastochloris viridis</name>
    <name type="common">Rhodopseudomonas viridis</name>
    <dbReference type="NCBI Taxonomy" id="1079"/>
    <lineage>
        <taxon>Bacteria</taxon>
        <taxon>Pseudomonadati</taxon>
        <taxon>Pseudomonadota</taxon>
        <taxon>Alphaproteobacteria</taxon>
        <taxon>Hyphomicrobiales</taxon>
        <taxon>Blastochloridaceae</taxon>
        <taxon>Blastochloris</taxon>
    </lineage>
</organism>
<proteinExistence type="predicted"/>
<gene>
    <name evidence="1" type="ORF">BV133_3415</name>
</gene>
<name>A0A182D6P9_BLAVI</name>
<accession>A0A182D6P9</accession>
<evidence type="ECO:0000313" key="1">
    <source>
        <dbReference type="EMBL" id="BAS01009.1"/>
    </source>
</evidence>